<dbReference type="EMBL" id="GAIX01010334">
    <property type="protein sequence ID" value="JAA82226.1"/>
    <property type="molecule type" value="Transcribed_RNA"/>
</dbReference>
<dbReference type="AlphaFoldDB" id="S4NTU7"/>
<evidence type="ECO:0000256" key="1">
    <source>
        <dbReference type="SAM" id="MobiDB-lite"/>
    </source>
</evidence>
<reference evidence="2" key="2">
    <citation type="submission" date="2013-05" db="EMBL/GenBank/DDBJ databases">
        <authorList>
            <person name="Carter J.-M."/>
            <person name="Baker S.C."/>
            <person name="Pink R."/>
            <person name="Carter D.R.F."/>
            <person name="Collins A."/>
            <person name="Tomlin J."/>
            <person name="Gibbs M."/>
            <person name="Breuker C.J."/>
        </authorList>
    </citation>
    <scope>NUCLEOTIDE SEQUENCE</scope>
    <source>
        <tissue evidence="2">Ovary</tissue>
    </source>
</reference>
<proteinExistence type="predicted"/>
<name>S4NTU7_9NEOP</name>
<organism evidence="2">
    <name type="scientific">Pararge aegeria</name>
    <name type="common">speckled wood butterfly</name>
    <dbReference type="NCBI Taxonomy" id="116150"/>
    <lineage>
        <taxon>Eukaryota</taxon>
        <taxon>Metazoa</taxon>
        <taxon>Ecdysozoa</taxon>
        <taxon>Arthropoda</taxon>
        <taxon>Hexapoda</taxon>
        <taxon>Insecta</taxon>
        <taxon>Pterygota</taxon>
        <taxon>Neoptera</taxon>
        <taxon>Endopterygota</taxon>
        <taxon>Lepidoptera</taxon>
        <taxon>Glossata</taxon>
        <taxon>Ditrysia</taxon>
        <taxon>Papilionoidea</taxon>
        <taxon>Nymphalidae</taxon>
        <taxon>Satyrinae</taxon>
        <taxon>Satyrini</taxon>
        <taxon>Parargina</taxon>
        <taxon>Pararge</taxon>
    </lineage>
</organism>
<sequence>MSQYKTLIDKQNRERQEKEAKERQECDEIKRIKNECKPKPVIAAKKEIHEVIEPYNQALESKPDRGSRDRHNRRWNDRGRNRPHSPMTPIVEDR</sequence>
<feature type="non-terminal residue" evidence="2">
    <location>
        <position position="94"/>
    </location>
</feature>
<accession>S4NTU7</accession>
<feature type="region of interest" description="Disordered" evidence="1">
    <location>
        <begin position="55"/>
        <end position="94"/>
    </location>
</feature>
<evidence type="ECO:0000313" key="2">
    <source>
        <dbReference type="EMBL" id="JAA82226.1"/>
    </source>
</evidence>
<protein>
    <submittedName>
        <fullName evidence="2">Uncharacterized protein</fullName>
    </submittedName>
</protein>
<reference evidence="2" key="1">
    <citation type="journal article" date="2013" name="BMC Genomics">
        <title>Unscrambling butterfly oogenesis.</title>
        <authorList>
            <person name="Carter J.M."/>
            <person name="Baker S.C."/>
            <person name="Pink R."/>
            <person name="Carter D.R."/>
            <person name="Collins A."/>
            <person name="Tomlin J."/>
            <person name="Gibbs M."/>
            <person name="Breuker C.J."/>
        </authorList>
    </citation>
    <scope>NUCLEOTIDE SEQUENCE</scope>
    <source>
        <tissue evidence="2">Ovary</tissue>
    </source>
</reference>
<feature type="compositionally biased region" description="Basic and acidic residues" evidence="1">
    <location>
        <begin position="61"/>
        <end position="80"/>
    </location>
</feature>
<feature type="compositionally biased region" description="Basic and acidic residues" evidence="1">
    <location>
        <begin position="7"/>
        <end position="22"/>
    </location>
</feature>
<feature type="region of interest" description="Disordered" evidence="1">
    <location>
        <begin position="1"/>
        <end position="22"/>
    </location>
</feature>